<evidence type="ECO:0000313" key="4">
    <source>
        <dbReference type="EMBL" id="AVR46052.1"/>
    </source>
</evidence>
<proteinExistence type="inferred from homology"/>
<gene>
    <name evidence="4" type="ORF">C7S20_12745</name>
</gene>
<dbReference type="AlphaFoldDB" id="A0A2R3Z775"/>
<dbReference type="InterPro" id="IPR051803">
    <property type="entry name" value="TA_system_RelE-like_toxin"/>
</dbReference>
<reference evidence="5" key="1">
    <citation type="submission" date="2018-03" db="EMBL/GenBank/DDBJ databases">
        <title>Gramella fulva sp. nov., isolated from a dry surface of tidal flat.</title>
        <authorList>
            <person name="Hwang S.H."/>
            <person name="Hwang W.M."/>
            <person name="Kang K."/>
            <person name="Ahn T.-Y."/>
        </authorList>
    </citation>
    <scope>NUCLEOTIDE SEQUENCE [LARGE SCALE GENOMIC DNA]</scope>
    <source>
        <strain evidence="5">SH35</strain>
    </source>
</reference>
<dbReference type="OrthoDB" id="7173315at2"/>
<evidence type="ECO:0000256" key="2">
    <source>
        <dbReference type="ARBA" id="ARBA00022649"/>
    </source>
</evidence>
<dbReference type="PANTHER" id="PTHR33755">
    <property type="entry name" value="TOXIN PARE1-RELATED"/>
    <property type="match status" value="1"/>
</dbReference>
<evidence type="ECO:0000256" key="1">
    <source>
        <dbReference type="ARBA" id="ARBA00006226"/>
    </source>
</evidence>
<dbReference type="InterPro" id="IPR007712">
    <property type="entry name" value="RelE/ParE_toxin"/>
</dbReference>
<protein>
    <recommendedName>
        <fullName evidence="3">Toxin</fullName>
    </recommendedName>
</protein>
<dbReference type="Pfam" id="PF05016">
    <property type="entry name" value="ParE_toxin"/>
    <property type="match status" value="1"/>
</dbReference>
<name>A0A2R3Z775_9FLAO</name>
<dbReference type="InterPro" id="IPR028344">
    <property type="entry name" value="ParE1/4"/>
</dbReference>
<dbReference type="Gene3D" id="3.30.2310.20">
    <property type="entry name" value="RelE-like"/>
    <property type="match status" value="1"/>
</dbReference>
<sequence>MAKYYLTKKAVADLANIWDYTLEKWSEQQADIYYQNLIESFEEITQKPFLGKNYEGITSGLLGLRVKKHIIFYREISIDEIEITRILHGSMDLKRRIRE</sequence>
<evidence type="ECO:0000313" key="5">
    <source>
        <dbReference type="Proteomes" id="UP000241507"/>
    </source>
</evidence>
<dbReference type="RefSeq" id="WP_107012826.1">
    <property type="nucleotide sequence ID" value="NZ_CP028136.1"/>
</dbReference>
<keyword evidence="5" id="KW-1185">Reference proteome</keyword>
<dbReference type="PANTHER" id="PTHR33755:SF9">
    <property type="entry name" value="TOXIN PARE1"/>
    <property type="match status" value="1"/>
</dbReference>
<dbReference type="InterPro" id="IPR035093">
    <property type="entry name" value="RelE/ParE_toxin_dom_sf"/>
</dbReference>
<organism evidence="4 5">
    <name type="scientific">Christiangramia fulva</name>
    <dbReference type="NCBI Taxonomy" id="2126553"/>
    <lineage>
        <taxon>Bacteria</taxon>
        <taxon>Pseudomonadati</taxon>
        <taxon>Bacteroidota</taxon>
        <taxon>Flavobacteriia</taxon>
        <taxon>Flavobacteriales</taxon>
        <taxon>Flavobacteriaceae</taxon>
        <taxon>Christiangramia</taxon>
    </lineage>
</organism>
<comment type="similarity">
    <text evidence="1 3">Belongs to the RelE toxin family.</text>
</comment>
<accession>A0A2R3Z775</accession>
<dbReference type="KEGG" id="grs:C7S20_12745"/>
<keyword evidence="2" id="KW-1277">Toxin-antitoxin system</keyword>
<dbReference type="PIRSF" id="PIRSF029218">
    <property type="entry name" value="ParE"/>
    <property type="match status" value="1"/>
</dbReference>
<dbReference type="Proteomes" id="UP000241507">
    <property type="component" value="Chromosome"/>
</dbReference>
<evidence type="ECO:0000256" key="3">
    <source>
        <dbReference type="PIRNR" id="PIRNR029218"/>
    </source>
</evidence>
<dbReference type="EMBL" id="CP028136">
    <property type="protein sequence ID" value="AVR46052.1"/>
    <property type="molecule type" value="Genomic_DNA"/>
</dbReference>